<dbReference type="Proteomes" id="UP000184255">
    <property type="component" value="Unassembled WGS sequence"/>
</dbReference>
<accession>A0A1L7U4N6</accession>
<protein>
    <submittedName>
        <fullName evidence="3">Uncharacterized protein</fullName>
    </submittedName>
</protein>
<evidence type="ECO:0000256" key="1">
    <source>
        <dbReference type="SAM" id="MobiDB-lite"/>
    </source>
</evidence>
<dbReference type="VEuPathDB" id="FungiDB:FMAN_00150"/>
<keyword evidence="2" id="KW-1133">Transmembrane helix</keyword>
<evidence type="ECO:0000313" key="4">
    <source>
        <dbReference type="Proteomes" id="UP000184255"/>
    </source>
</evidence>
<feature type="compositionally biased region" description="Low complexity" evidence="1">
    <location>
        <begin position="56"/>
        <end position="75"/>
    </location>
</feature>
<sequence>MAVAASLPSRPALRVGVVAALGIFFFVVLFTFYSDTVRSPVEFAHRKAQQYCDSSQTTSIPSFTPTPTPVSTVTPEPTPEPIRNCEDPYRRPGYLYIPKEPKAYRDTQWIPFTEDYLNSEPPEYAAYPPKHEIIFNDTAVEPEYLNAAGNPQQWMRMAIVESRRRRKAVEATVPPTRNTTVNDFVQMKEDNGLGWLWGRRVVMFGDSVDRYMTQFFCEEFDSKMYLPIQDKSGRQAKGICEVPAFNLTLVYLHSVGSFTYRPDWWWIENLKNVAWEERWNIFWKPHEAPIQGPSGRPDLILWQNGLWDQRAFWEGGAAMHNEGDKPMTLKNRQMAWEEVRFVTARIKKIAKRLNDEFGEDVPIMFRALTVHRESGMGDAIMMEMDRLGRAVAEQAGHEIFEWAKLIHLLGNLYQDGLHLGKGAASWLWGNMVLEYLARSSGSEVGGEARSPYFNGWEACHKELSGWGGR</sequence>
<keyword evidence="2" id="KW-0812">Transmembrane</keyword>
<evidence type="ECO:0000256" key="2">
    <source>
        <dbReference type="SAM" id="Phobius"/>
    </source>
</evidence>
<keyword evidence="2" id="KW-0472">Membrane</keyword>
<reference evidence="4" key="1">
    <citation type="journal article" date="2016" name="Genome Biol. Evol.">
        <title>Comparative 'omics' of the Fusarium fujikuroi species complex highlights differences in genetic potential and metabolite synthesis.</title>
        <authorList>
            <person name="Niehaus E.-M."/>
            <person name="Muensterkoetter M."/>
            <person name="Proctor R.H."/>
            <person name="Brown D.W."/>
            <person name="Sharon A."/>
            <person name="Idan Y."/>
            <person name="Oren-Young L."/>
            <person name="Sieber C.M."/>
            <person name="Novak O."/>
            <person name="Pencik A."/>
            <person name="Tarkowska D."/>
            <person name="Hromadova K."/>
            <person name="Freeman S."/>
            <person name="Maymon M."/>
            <person name="Elazar M."/>
            <person name="Youssef S.A."/>
            <person name="El-Shabrawy E.S.M."/>
            <person name="Shalaby A.B.A."/>
            <person name="Houterman P."/>
            <person name="Brock N.L."/>
            <person name="Burkhardt I."/>
            <person name="Tsavkelova E.A."/>
            <person name="Dickschat J.S."/>
            <person name="Galuszka P."/>
            <person name="Gueldener U."/>
            <person name="Tudzynski B."/>
        </authorList>
    </citation>
    <scope>NUCLEOTIDE SEQUENCE [LARGE SCALE GENOMIC DNA]</scope>
    <source>
        <strain evidence="4">MRC7560</strain>
    </source>
</reference>
<feature type="transmembrane region" description="Helical" evidence="2">
    <location>
        <begin position="12"/>
        <end position="33"/>
    </location>
</feature>
<name>A0A1L7U4N6_FUSMA</name>
<feature type="region of interest" description="Disordered" evidence="1">
    <location>
        <begin position="56"/>
        <end position="85"/>
    </location>
</feature>
<gene>
    <name evidence="3" type="ORF">FMAN_00150</name>
</gene>
<comment type="caution">
    <text evidence="3">The sequence shown here is derived from an EMBL/GenBank/DDBJ whole genome shotgun (WGS) entry which is preliminary data.</text>
</comment>
<dbReference type="GeneID" id="65079423"/>
<proteinExistence type="predicted"/>
<dbReference type="RefSeq" id="XP_041687693.1">
    <property type="nucleotide sequence ID" value="XM_041821965.1"/>
</dbReference>
<keyword evidence="4" id="KW-1185">Reference proteome</keyword>
<dbReference type="EMBL" id="FCQH01000013">
    <property type="protein sequence ID" value="CVL02647.1"/>
    <property type="molecule type" value="Genomic_DNA"/>
</dbReference>
<evidence type="ECO:0000313" key="3">
    <source>
        <dbReference type="EMBL" id="CVL02647.1"/>
    </source>
</evidence>
<organism evidence="3 4">
    <name type="scientific">Fusarium mangiferae</name>
    <name type="common">Mango malformation disease fungus</name>
    <dbReference type="NCBI Taxonomy" id="192010"/>
    <lineage>
        <taxon>Eukaryota</taxon>
        <taxon>Fungi</taxon>
        <taxon>Dikarya</taxon>
        <taxon>Ascomycota</taxon>
        <taxon>Pezizomycotina</taxon>
        <taxon>Sordariomycetes</taxon>
        <taxon>Hypocreomycetidae</taxon>
        <taxon>Hypocreales</taxon>
        <taxon>Nectriaceae</taxon>
        <taxon>Fusarium</taxon>
        <taxon>Fusarium fujikuroi species complex</taxon>
    </lineage>
</organism>
<dbReference type="AlphaFoldDB" id="A0A1L7U4N6"/>